<dbReference type="AlphaFoldDB" id="A0A8J6T3Z4"/>
<dbReference type="Gene3D" id="3.40.50.720">
    <property type="entry name" value="NAD(P)-binding Rossmann-like Domain"/>
    <property type="match status" value="1"/>
</dbReference>
<dbReference type="InterPro" id="IPR006108">
    <property type="entry name" value="3HC_DH_C"/>
</dbReference>
<accession>A0A8J6T3Z4</accession>
<dbReference type="SUPFAM" id="SSF48179">
    <property type="entry name" value="6-phosphogluconate dehydrogenase C-terminal domain-like"/>
    <property type="match status" value="1"/>
</dbReference>
<dbReference type="SUPFAM" id="SSF51735">
    <property type="entry name" value="NAD(P)-binding Rossmann-fold domains"/>
    <property type="match status" value="1"/>
</dbReference>
<evidence type="ECO:0000259" key="3">
    <source>
        <dbReference type="Pfam" id="PF00725"/>
    </source>
</evidence>
<dbReference type="Pfam" id="PF02737">
    <property type="entry name" value="3HCDH_N"/>
    <property type="match status" value="1"/>
</dbReference>
<evidence type="ECO:0000259" key="4">
    <source>
        <dbReference type="Pfam" id="PF02737"/>
    </source>
</evidence>
<dbReference type="Pfam" id="PF00725">
    <property type="entry name" value="3HCDH"/>
    <property type="match status" value="1"/>
</dbReference>
<protein>
    <submittedName>
        <fullName evidence="5">3-hydroxyacyl-CoA dehydrogenase family protein</fullName>
    </submittedName>
</protein>
<evidence type="ECO:0000313" key="5">
    <source>
        <dbReference type="EMBL" id="MBC8176797.1"/>
    </source>
</evidence>
<dbReference type="GO" id="GO:0070403">
    <property type="term" value="F:NAD+ binding"/>
    <property type="evidence" value="ECO:0007669"/>
    <property type="project" value="InterPro"/>
</dbReference>
<gene>
    <name evidence="5" type="ORF">H8E19_05285</name>
</gene>
<dbReference type="Gene3D" id="1.10.1040.10">
    <property type="entry name" value="N-(1-d-carboxylethyl)-l-norvaline Dehydrogenase, domain 2"/>
    <property type="match status" value="1"/>
</dbReference>
<name>A0A8J6T3Z4_9DELT</name>
<evidence type="ECO:0000256" key="2">
    <source>
        <dbReference type="ARBA" id="ARBA00023002"/>
    </source>
</evidence>
<dbReference type="Proteomes" id="UP000650524">
    <property type="component" value="Unassembled WGS sequence"/>
</dbReference>
<dbReference type="GO" id="GO:0050104">
    <property type="term" value="F:L-gulonate 3-dehydrogenase activity"/>
    <property type="evidence" value="ECO:0007669"/>
    <property type="project" value="TreeGrafter"/>
</dbReference>
<dbReference type="PANTHER" id="PTHR48075">
    <property type="entry name" value="3-HYDROXYACYL-COA DEHYDROGENASE FAMILY PROTEIN"/>
    <property type="match status" value="1"/>
</dbReference>
<dbReference type="PANTHER" id="PTHR48075:SF1">
    <property type="entry name" value="LAMBDA-CRYSTALLIN HOMOLOG"/>
    <property type="match status" value="1"/>
</dbReference>
<dbReference type="InterPro" id="IPR006176">
    <property type="entry name" value="3-OHacyl-CoA_DH_NAD-bd"/>
</dbReference>
<evidence type="ECO:0000256" key="1">
    <source>
        <dbReference type="ARBA" id="ARBA00009463"/>
    </source>
</evidence>
<keyword evidence="2" id="KW-0560">Oxidoreductase</keyword>
<dbReference type="InterPro" id="IPR008927">
    <property type="entry name" value="6-PGluconate_DH-like_C_sf"/>
</dbReference>
<reference evidence="5 6" key="1">
    <citation type="submission" date="2020-08" db="EMBL/GenBank/DDBJ databases">
        <title>Bridging the membrane lipid divide: bacteria of the FCB group superphylum have the potential to synthesize archaeal ether lipids.</title>
        <authorList>
            <person name="Villanueva L."/>
            <person name="Von Meijenfeldt F.A.B."/>
            <person name="Westbye A.B."/>
            <person name="Yadav S."/>
            <person name="Hopmans E.C."/>
            <person name="Dutilh B.E."/>
            <person name="Sinninghe Damste J.S."/>
        </authorList>
    </citation>
    <scope>NUCLEOTIDE SEQUENCE [LARGE SCALE GENOMIC DNA]</scope>
    <source>
        <strain evidence="5">NIOZ-UU27</strain>
    </source>
</reference>
<organism evidence="5 6">
    <name type="scientific">Candidatus Desulfacyla euxinica</name>
    <dbReference type="NCBI Taxonomy" id="2841693"/>
    <lineage>
        <taxon>Bacteria</taxon>
        <taxon>Deltaproteobacteria</taxon>
        <taxon>Candidatus Desulfacyla</taxon>
    </lineage>
</organism>
<dbReference type="InterPro" id="IPR036291">
    <property type="entry name" value="NAD(P)-bd_dom_sf"/>
</dbReference>
<dbReference type="EMBL" id="JACNJD010000161">
    <property type="protein sequence ID" value="MBC8176797.1"/>
    <property type="molecule type" value="Genomic_DNA"/>
</dbReference>
<comment type="caution">
    <text evidence="5">The sequence shown here is derived from an EMBL/GenBank/DDBJ whole genome shotgun (WGS) entry which is preliminary data.</text>
</comment>
<feature type="domain" description="3-hydroxyacyl-CoA dehydrogenase C-terminal" evidence="3">
    <location>
        <begin position="57"/>
        <end position="156"/>
    </location>
</feature>
<evidence type="ECO:0000313" key="6">
    <source>
        <dbReference type="Proteomes" id="UP000650524"/>
    </source>
</evidence>
<dbReference type="GO" id="GO:0006631">
    <property type="term" value="P:fatty acid metabolic process"/>
    <property type="evidence" value="ECO:0007669"/>
    <property type="project" value="InterPro"/>
</dbReference>
<dbReference type="InterPro" id="IPR013328">
    <property type="entry name" value="6PGD_dom2"/>
</dbReference>
<comment type="similarity">
    <text evidence="1">Belongs to the 3-hydroxyacyl-CoA dehydrogenase family.</text>
</comment>
<feature type="domain" description="3-hydroxyacyl-CoA dehydrogenase NAD binding" evidence="4">
    <location>
        <begin position="1"/>
        <end position="54"/>
    </location>
</feature>
<proteinExistence type="inferred from homology"/>
<sequence>MDHPERAITAHWTIPAHLSRMVEIVCGEKTSAGTRDMIFELLKTVGKHPVLCKDSPGFIHNYLQFALINAALTLIKQEVASPEDIDSVVRNGFGLRLASVGPIQFLDMCGLDTVQNVLKYLHETTGNAGYEPPNIIKEKVDKGELGVKTGKGFYNYEKPGSDDFWEQTNRKIIKTLKAFKET</sequence>